<dbReference type="EMBL" id="JAPEUV010000184">
    <property type="protein sequence ID" value="KAJ4330647.1"/>
    <property type="molecule type" value="Genomic_DNA"/>
</dbReference>
<organism evidence="1 2">
    <name type="scientific">Didymella glomerata</name>
    <dbReference type="NCBI Taxonomy" id="749621"/>
    <lineage>
        <taxon>Eukaryota</taxon>
        <taxon>Fungi</taxon>
        <taxon>Dikarya</taxon>
        <taxon>Ascomycota</taxon>
        <taxon>Pezizomycotina</taxon>
        <taxon>Dothideomycetes</taxon>
        <taxon>Pleosporomycetidae</taxon>
        <taxon>Pleosporales</taxon>
        <taxon>Pleosporineae</taxon>
        <taxon>Didymellaceae</taxon>
        <taxon>Didymella</taxon>
    </lineage>
</organism>
<keyword evidence="2" id="KW-1185">Reference proteome</keyword>
<dbReference type="AlphaFoldDB" id="A0A9W8WQE6"/>
<name>A0A9W8WQE6_9PLEO</name>
<protein>
    <submittedName>
        <fullName evidence="1">Uncharacterized protein</fullName>
    </submittedName>
</protein>
<gene>
    <name evidence="1" type="ORF">N0V87_009832</name>
</gene>
<proteinExistence type="predicted"/>
<comment type="caution">
    <text evidence="1">The sequence shown here is derived from an EMBL/GenBank/DDBJ whole genome shotgun (WGS) entry which is preliminary data.</text>
</comment>
<reference evidence="1" key="1">
    <citation type="submission" date="2022-10" db="EMBL/GenBank/DDBJ databases">
        <title>Tapping the CABI collections for fungal endophytes: first genome assemblies for Collariella, Neodidymelliopsis, Ascochyta clinopodiicola, Didymella pomorum, Didymosphaeria variabile, Neocosmospora piperis and Neocucurbitaria cava.</title>
        <authorList>
            <person name="Hill R."/>
        </authorList>
    </citation>
    <scope>NUCLEOTIDE SEQUENCE</scope>
    <source>
        <strain evidence="1">IMI 360193</strain>
    </source>
</reference>
<evidence type="ECO:0000313" key="1">
    <source>
        <dbReference type="EMBL" id="KAJ4330647.1"/>
    </source>
</evidence>
<dbReference type="OrthoDB" id="10429347at2759"/>
<evidence type="ECO:0000313" key="2">
    <source>
        <dbReference type="Proteomes" id="UP001140562"/>
    </source>
</evidence>
<dbReference type="Proteomes" id="UP001140562">
    <property type="component" value="Unassembled WGS sequence"/>
</dbReference>
<accession>A0A9W8WQE6</accession>
<sequence>MNGDFLVDPTSLYRDEAQLQLDCAKFVAMYRNKGDAYAQSTVNGTIAQYIVIYENLANSLSPVMCPGPCELPQLQEWLSSQLILTEQHKLRNLCAHNANVKAPLKGSTYGWSVFKPDEFFESVKTQMPFLIGELHELTADLEKNMNRYRTPLSTPPDNLYTINESYARQLLADKNEDFLLNDFHQRMTKASDASEAMCLLVQRVNSREMNLPQKYAYECSTKFKVLKEQFYSEACTIQQERNERATEIVATPSEKRLSASQNPVFGREVGGQDPSNFDWGVDPSAAAWAPDEWVLDTTDGNTHPGLLHVLEQWCPDYIKAWFSVAFGQWN</sequence>